<keyword evidence="2" id="KW-1185">Reference proteome</keyword>
<gene>
    <name evidence="1" type="ORF">DPMN_057382</name>
</gene>
<dbReference type="EMBL" id="JAIWYP010000013">
    <property type="protein sequence ID" value="KAH3714685.1"/>
    <property type="molecule type" value="Genomic_DNA"/>
</dbReference>
<organism evidence="1 2">
    <name type="scientific">Dreissena polymorpha</name>
    <name type="common">Zebra mussel</name>
    <name type="synonym">Mytilus polymorpha</name>
    <dbReference type="NCBI Taxonomy" id="45954"/>
    <lineage>
        <taxon>Eukaryota</taxon>
        <taxon>Metazoa</taxon>
        <taxon>Spiralia</taxon>
        <taxon>Lophotrochozoa</taxon>
        <taxon>Mollusca</taxon>
        <taxon>Bivalvia</taxon>
        <taxon>Autobranchia</taxon>
        <taxon>Heteroconchia</taxon>
        <taxon>Euheterodonta</taxon>
        <taxon>Imparidentia</taxon>
        <taxon>Neoheterodontei</taxon>
        <taxon>Myida</taxon>
        <taxon>Dreissenoidea</taxon>
        <taxon>Dreissenidae</taxon>
        <taxon>Dreissena</taxon>
    </lineage>
</organism>
<sequence>MGNMEYTSQEIDLGRHLEYMTTSSDFPSSLRQSMSSYNLLQTPAFVHKEVVDWLKPERKRESVDQTSSFLNGATGWIMKRNPRPEEAYESKNAKYTELLEEACNQLGWRHLSVSVNIACGYVINNQPSNDLGSMRHHVVTVVDPQFLKILPEVPNKL</sequence>
<reference evidence="1" key="2">
    <citation type="submission" date="2020-11" db="EMBL/GenBank/DDBJ databases">
        <authorList>
            <person name="McCartney M.A."/>
            <person name="Auch B."/>
            <person name="Kono T."/>
            <person name="Mallez S."/>
            <person name="Becker A."/>
            <person name="Gohl D.M."/>
            <person name="Silverstein K.A.T."/>
            <person name="Koren S."/>
            <person name="Bechman K.B."/>
            <person name="Herman A."/>
            <person name="Abrahante J.E."/>
            <person name="Garbe J."/>
        </authorList>
    </citation>
    <scope>NUCLEOTIDE SEQUENCE</scope>
    <source>
        <strain evidence="1">Duluth1</strain>
        <tissue evidence="1">Whole animal</tissue>
    </source>
</reference>
<dbReference type="Proteomes" id="UP000828390">
    <property type="component" value="Unassembled WGS sequence"/>
</dbReference>
<comment type="caution">
    <text evidence="1">The sequence shown here is derived from an EMBL/GenBank/DDBJ whole genome shotgun (WGS) entry which is preliminary data.</text>
</comment>
<reference evidence="1" key="1">
    <citation type="journal article" date="2019" name="bioRxiv">
        <title>The Genome of the Zebra Mussel, Dreissena polymorpha: A Resource for Invasive Species Research.</title>
        <authorList>
            <person name="McCartney M.A."/>
            <person name="Auch B."/>
            <person name="Kono T."/>
            <person name="Mallez S."/>
            <person name="Zhang Y."/>
            <person name="Obille A."/>
            <person name="Becker A."/>
            <person name="Abrahante J.E."/>
            <person name="Garbe J."/>
            <person name="Badalamenti J.P."/>
            <person name="Herman A."/>
            <person name="Mangelson H."/>
            <person name="Liachko I."/>
            <person name="Sullivan S."/>
            <person name="Sone E.D."/>
            <person name="Koren S."/>
            <person name="Silverstein K.A.T."/>
            <person name="Beckman K.B."/>
            <person name="Gohl D.M."/>
        </authorList>
    </citation>
    <scope>NUCLEOTIDE SEQUENCE</scope>
    <source>
        <strain evidence="1">Duluth1</strain>
        <tissue evidence="1">Whole animal</tissue>
    </source>
</reference>
<protein>
    <submittedName>
        <fullName evidence="1">Uncharacterized protein</fullName>
    </submittedName>
</protein>
<name>A0A9D4C021_DREPO</name>
<dbReference type="AlphaFoldDB" id="A0A9D4C021"/>
<accession>A0A9D4C021</accession>
<proteinExistence type="predicted"/>
<evidence type="ECO:0000313" key="1">
    <source>
        <dbReference type="EMBL" id="KAH3714685.1"/>
    </source>
</evidence>
<evidence type="ECO:0000313" key="2">
    <source>
        <dbReference type="Proteomes" id="UP000828390"/>
    </source>
</evidence>